<dbReference type="Proteomes" id="UP001271789">
    <property type="component" value="Unassembled WGS sequence"/>
</dbReference>
<name>A0AAE4MIT5_9EURY</name>
<evidence type="ECO:0000313" key="1">
    <source>
        <dbReference type="EMBL" id="MDV0446984.1"/>
    </source>
</evidence>
<organism evidence="1 2">
    <name type="scientific">Methanolapillus africanus</name>
    <dbReference type="NCBI Taxonomy" id="3028297"/>
    <lineage>
        <taxon>Archaea</taxon>
        <taxon>Methanobacteriati</taxon>
        <taxon>Methanobacteriota</taxon>
        <taxon>Stenosarchaea group</taxon>
        <taxon>Methanomicrobia</taxon>
        <taxon>Methanosarcinales</taxon>
        <taxon>Methanosarcinaceae</taxon>
        <taxon>Methanolapillus</taxon>
    </lineage>
</organism>
<proteinExistence type="predicted"/>
<keyword evidence="2" id="KW-1185">Reference proteome</keyword>
<sequence length="66" mass="7647">MSLILFREVTIRKSIVYLIFINTIFDPLYQIQDTVFSNAVGCVFSRMVHYNIESKIGSARSRIFAL</sequence>
<accession>A0AAE4MIT5</accession>
<reference evidence="1" key="1">
    <citation type="submission" date="2023-06" db="EMBL/GenBank/DDBJ databases">
        <title>Genome sequence of Methanosarcinaceae archaeon Ag5.</title>
        <authorList>
            <person name="Protasov E."/>
            <person name="Platt K."/>
            <person name="Poehlein A."/>
            <person name="Daniel R."/>
            <person name="Brune A."/>
        </authorList>
    </citation>
    <scope>NUCLEOTIDE SEQUENCE</scope>
    <source>
        <strain evidence="1">Ag5</strain>
    </source>
</reference>
<evidence type="ECO:0000313" key="2">
    <source>
        <dbReference type="Proteomes" id="UP001271789"/>
    </source>
</evidence>
<dbReference type="AlphaFoldDB" id="A0AAE4MIT5"/>
<dbReference type="EMBL" id="JAWDKD010000015">
    <property type="protein sequence ID" value="MDV0446984.1"/>
    <property type="molecule type" value="Genomic_DNA"/>
</dbReference>
<protein>
    <submittedName>
        <fullName evidence="1">Uncharacterized protein</fullName>
    </submittedName>
</protein>
<gene>
    <name evidence="1" type="ORF">MsAg5_08520</name>
</gene>
<comment type="caution">
    <text evidence="1">The sequence shown here is derived from an EMBL/GenBank/DDBJ whole genome shotgun (WGS) entry which is preliminary data.</text>
</comment>